<evidence type="ECO:0000313" key="2">
    <source>
        <dbReference type="EMBL" id="MDN4595416.1"/>
    </source>
</evidence>
<reference evidence="2" key="1">
    <citation type="submission" date="2022-08" db="EMBL/GenBank/DDBJ databases">
        <title>Polycladomyces zharkentsis sp. nov., a novel thermophilic CMC and starch-degrading bacterium isolated from a geothermal spring in Kazakhstan.</title>
        <authorList>
            <person name="Mashzhan A."/>
            <person name="Kistaubaeva A."/>
            <person name="Javier-Lopez R."/>
            <person name="Birkeland N.-K."/>
        </authorList>
    </citation>
    <scope>NUCLEOTIDE SEQUENCE</scope>
    <source>
        <strain evidence="2">KSR 13</strain>
    </source>
</reference>
<dbReference type="SUPFAM" id="SSF55729">
    <property type="entry name" value="Acyl-CoA N-acyltransferases (Nat)"/>
    <property type="match status" value="1"/>
</dbReference>
<evidence type="ECO:0000313" key="3">
    <source>
        <dbReference type="Proteomes" id="UP001174196"/>
    </source>
</evidence>
<accession>A0ABT8IRH6</accession>
<name>A0ABT8IRH6_9BACL</name>
<feature type="domain" description="N-acetyltransferase" evidence="1">
    <location>
        <begin position="10"/>
        <end position="171"/>
    </location>
</feature>
<keyword evidence="3" id="KW-1185">Reference proteome</keyword>
<protein>
    <submittedName>
        <fullName evidence="2">GNAT family N-acetyltransferase</fullName>
    </submittedName>
</protein>
<sequence>MRLAVDGTGVELRWLDKSDAEALFQLVVANREHLLPWLAFAKTTRQVEDTMRFLEEVQERHEQGLGMHFGIWMGEELIGTLGAIPDRYGYGSYEIGYWIAKAYEGKGIVTRCVIRLLDHLFEEKQVHRAEIRCHADNARSRAIPDRLGFRLEGCLKQASRTSDREYGDQLIFGLLRTEWAAARAHATASAGSELSG</sequence>
<dbReference type="InterPro" id="IPR000182">
    <property type="entry name" value="GNAT_dom"/>
</dbReference>
<dbReference type="PANTHER" id="PTHR43441:SF11">
    <property type="entry name" value="RIBOSOMAL-PROTEIN-SERINE ACETYLTRANSFERASE"/>
    <property type="match status" value="1"/>
</dbReference>
<dbReference type="InterPro" id="IPR051908">
    <property type="entry name" value="Ribosomal_N-acetyltransferase"/>
</dbReference>
<gene>
    <name evidence="2" type="ORF">NWF35_16270</name>
</gene>
<dbReference type="EMBL" id="JANRHH010000055">
    <property type="protein sequence ID" value="MDN4595416.1"/>
    <property type="molecule type" value="Genomic_DNA"/>
</dbReference>
<dbReference type="PROSITE" id="PS51186">
    <property type="entry name" value="GNAT"/>
    <property type="match status" value="1"/>
</dbReference>
<dbReference type="PANTHER" id="PTHR43441">
    <property type="entry name" value="RIBOSOMAL-PROTEIN-SERINE ACETYLTRANSFERASE"/>
    <property type="match status" value="1"/>
</dbReference>
<proteinExistence type="predicted"/>
<dbReference type="InterPro" id="IPR016181">
    <property type="entry name" value="Acyl_CoA_acyltransferase"/>
</dbReference>
<evidence type="ECO:0000259" key="1">
    <source>
        <dbReference type="PROSITE" id="PS51186"/>
    </source>
</evidence>
<dbReference type="RefSeq" id="WP_301240535.1">
    <property type="nucleotide sequence ID" value="NZ_JANRHH010000055.1"/>
</dbReference>
<dbReference type="Pfam" id="PF13302">
    <property type="entry name" value="Acetyltransf_3"/>
    <property type="match status" value="1"/>
</dbReference>
<dbReference type="Gene3D" id="3.40.630.30">
    <property type="match status" value="1"/>
</dbReference>
<organism evidence="2 3">
    <name type="scientific">Polycladomyces subterraneus</name>
    <dbReference type="NCBI Taxonomy" id="1016997"/>
    <lineage>
        <taxon>Bacteria</taxon>
        <taxon>Bacillati</taxon>
        <taxon>Bacillota</taxon>
        <taxon>Bacilli</taxon>
        <taxon>Bacillales</taxon>
        <taxon>Thermoactinomycetaceae</taxon>
        <taxon>Polycladomyces</taxon>
    </lineage>
</organism>
<dbReference type="Proteomes" id="UP001174196">
    <property type="component" value="Unassembled WGS sequence"/>
</dbReference>
<comment type="caution">
    <text evidence="2">The sequence shown here is derived from an EMBL/GenBank/DDBJ whole genome shotgun (WGS) entry which is preliminary data.</text>
</comment>